<accession>R7YZ27</accession>
<feature type="transmembrane region" description="Helical" evidence="7">
    <location>
        <begin position="384"/>
        <end position="403"/>
    </location>
</feature>
<dbReference type="HOGENOM" id="CLU_008455_0_4_1"/>
<dbReference type="GeneID" id="19903472"/>
<feature type="transmembrane region" description="Helical" evidence="7">
    <location>
        <begin position="206"/>
        <end position="229"/>
    </location>
</feature>
<feature type="transmembrane region" description="Helical" evidence="7">
    <location>
        <begin position="494"/>
        <end position="512"/>
    </location>
</feature>
<dbReference type="eggNOG" id="KOG0255">
    <property type="taxonomic scope" value="Eukaryota"/>
</dbReference>
<reference evidence="10" key="1">
    <citation type="submission" date="2012-06" db="EMBL/GenBank/DDBJ databases">
        <title>The genome sequence of Coniosporium apollinis CBS 100218.</title>
        <authorList>
            <consortium name="The Broad Institute Genome Sequencing Platform"/>
            <person name="Cuomo C."/>
            <person name="Gorbushina A."/>
            <person name="Noack S."/>
            <person name="Walker B."/>
            <person name="Young S.K."/>
            <person name="Zeng Q."/>
            <person name="Gargeya S."/>
            <person name="Fitzgerald M."/>
            <person name="Haas B."/>
            <person name="Abouelleil A."/>
            <person name="Alvarado L."/>
            <person name="Arachchi H.M."/>
            <person name="Berlin A.M."/>
            <person name="Chapman S.B."/>
            <person name="Goldberg J."/>
            <person name="Griggs A."/>
            <person name="Gujja S."/>
            <person name="Hansen M."/>
            <person name="Howarth C."/>
            <person name="Imamovic A."/>
            <person name="Larimer J."/>
            <person name="McCowan C."/>
            <person name="Montmayeur A."/>
            <person name="Murphy C."/>
            <person name="Neiman D."/>
            <person name="Pearson M."/>
            <person name="Priest M."/>
            <person name="Roberts A."/>
            <person name="Saif S."/>
            <person name="Shea T."/>
            <person name="Sisk P."/>
            <person name="Sykes S."/>
            <person name="Wortman J."/>
            <person name="Nusbaum C."/>
            <person name="Birren B."/>
        </authorList>
    </citation>
    <scope>NUCLEOTIDE SEQUENCE [LARGE SCALE GENOMIC DNA]</scope>
    <source>
        <strain evidence="10">CBS 100218</strain>
    </source>
</reference>
<keyword evidence="4 7" id="KW-1133">Transmembrane helix</keyword>
<keyword evidence="10" id="KW-1185">Reference proteome</keyword>
<proteinExistence type="inferred from homology"/>
<comment type="similarity">
    <text evidence="2">Belongs to the major facilitator superfamily.</text>
</comment>
<dbReference type="FunFam" id="1.20.1250.20:FF:000082">
    <property type="entry name" value="MFS multidrug transporter, putative"/>
    <property type="match status" value="1"/>
</dbReference>
<dbReference type="PANTHER" id="PTHR23502">
    <property type="entry name" value="MAJOR FACILITATOR SUPERFAMILY"/>
    <property type="match status" value="1"/>
</dbReference>
<evidence type="ECO:0000256" key="3">
    <source>
        <dbReference type="ARBA" id="ARBA00022692"/>
    </source>
</evidence>
<evidence type="ECO:0000313" key="9">
    <source>
        <dbReference type="EMBL" id="EON67044.1"/>
    </source>
</evidence>
<dbReference type="InterPro" id="IPR011701">
    <property type="entry name" value="MFS"/>
</dbReference>
<dbReference type="STRING" id="1168221.R7YZ27"/>
<dbReference type="GO" id="GO:0005886">
    <property type="term" value="C:plasma membrane"/>
    <property type="evidence" value="ECO:0007669"/>
    <property type="project" value="TreeGrafter"/>
</dbReference>
<evidence type="ECO:0000256" key="2">
    <source>
        <dbReference type="ARBA" id="ARBA00008335"/>
    </source>
</evidence>
<dbReference type="PANTHER" id="PTHR23502:SF45">
    <property type="entry name" value="MAJOR FACILITATOR SUPERFAMILY (MFS) PROFILE DOMAIN-CONTAINING PROTEIN"/>
    <property type="match status" value="1"/>
</dbReference>
<dbReference type="GO" id="GO:0022857">
    <property type="term" value="F:transmembrane transporter activity"/>
    <property type="evidence" value="ECO:0007669"/>
    <property type="project" value="InterPro"/>
</dbReference>
<feature type="compositionally biased region" description="Polar residues" evidence="6">
    <location>
        <begin position="1"/>
        <end position="18"/>
    </location>
</feature>
<evidence type="ECO:0000256" key="6">
    <source>
        <dbReference type="SAM" id="MobiDB-lite"/>
    </source>
</evidence>
<evidence type="ECO:0000256" key="4">
    <source>
        <dbReference type="ARBA" id="ARBA00022989"/>
    </source>
</evidence>
<feature type="domain" description="Major facilitator superfamily (MFS) profile" evidence="8">
    <location>
        <begin position="116"/>
        <end position="542"/>
    </location>
</feature>
<feature type="transmembrane region" description="Helical" evidence="7">
    <location>
        <begin position="449"/>
        <end position="474"/>
    </location>
</feature>
<feature type="transmembrane region" description="Helical" evidence="7">
    <location>
        <begin position="424"/>
        <end position="443"/>
    </location>
</feature>
<name>R7YZ27_CONA1</name>
<organism evidence="9 10">
    <name type="scientific">Coniosporium apollinis (strain CBS 100218)</name>
    <name type="common">Rock-inhabiting black yeast</name>
    <dbReference type="NCBI Taxonomy" id="1168221"/>
    <lineage>
        <taxon>Eukaryota</taxon>
        <taxon>Fungi</taxon>
        <taxon>Dikarya</taxon>
        <taxon>Ascomycota</taxon>
        <taxon>Pezizomycotina</taxon>
        <taxon>Dothideomycetes</taxon>
        <taxon>Dothideomycetes incertae sedis</taxon>
        <taxon>Coniosporium</taxon>
    </lineage>
</organism>
<evidence type="ECO:0000256" key="1">
    <source>
        <dbReference type="ARBA" id="ARBA00004141"/>
    </source>
</evidence>
<feature type="transmembrane region" description="Helical" evidence="7">
    <location>
        <begin position="241"/>
        <end position="261"/>
    </location>
</feature>
<dbReference type="InterPro" id="IPR036259">
    <property type="entry name" value="MFS_trans_sf"/>
</dbReference>
<evidence type="ECO:0000256" key="5">
    <source>
        <dbReference type="ARBA" id="ARBA00023136"/>
    </source>
</evidence>
<keyword evidence="3 7" id="KW-0812">Transmembrane</keyword>
<dbReference type="InterPro" id="IPR020846">
    <property type="entry name" value="MFS_dom"/>
</dbReference>
<feature type="transmembrane region" description="Helical" evidence="7">
    <location>
        <begin position="115"/>
        <end position="134"/>
    </location>
</feature>
<feature type="region of interest" description="Disordered" evidence="6">
    <location>
        <begin position="1"/>
        <end position="73"/>
    </location>
</feature>
<dbReference type="SUPFAM" id="SSF103473">
    <property type="entry name" value="MFS general substrate transporter"/>
    <property type="match status" value="1"/>
</dbReference>
<dbReference type="EMBL" id="JH767584">
    <property type="protein sequence ID" value="EON67044.1"/>
    <property type="molecule type" value="Genomic_DNA"/>
</dbReference>
<feature type="transmembrane region" description="Helical" evidence="7">
    <location>
        <begin position="154"/>
        <end position="174"/>
    </location>
</feature>
<protein>
    <recommendedName>
        <fullName evidence="8">Major facilitator superfamily (MFS) profile domain-containing protein</fullName>
    </recommendedName>
</protein>
<feature type="transmembrane region" description="Helical" evidence="7">
    <location>
        <begin position="273"/>
        <end position="290"/>
    </location>
</feature>
<sequence length="554" mass="61270">MARNNNQSVSSQTPLRSSAQDKDEKSSMADEHKENVDKKQPTKGRIAGGKFLEELRGNDDDSSDNDDGPLKEVDMDLPLTLTETKQVNGEEVILLKFASGDKENPFNWSKKRKSFITWLLNLMTLFIGLATTAYSSGINSMVEDLGTSNIMGQMGLFLFNFACAIAPLFLAPFCELVGRRIIYAGSYGGFTLCFIGLALGKNIATILIMRTLLGLFGCVGTILVGGTFSDMFPEDERAKPVAFFSYVAILGTMAAPIYSGFINQELGWRWIEGIQGLSNIPLLILVVIFLRETRGGATLQKRAKAMRKATGDERYKAQMDIDTSDVKRMLHASSVKAVHMLATEPVVFFFGLWIAFAWAVTFLFLSVIPVTFQQKRGWAEGVGGLPYISLCIGVTLGYCANFLQFRKYDKIGASNSRKVLPEHRLYGSMFGAMWLPIGLYLYSFTQYEYLPWIAPTISLAPIAFGIFFVFESCYNFTSDCYGQSASSAIAGQGLMRNTLGGVAPLFATQFFTGVGSQFAGLILAILATFLSFIPFVLFKYGHKLRERSKLAKKY</sequence>
<dbReference type="PROSITE" id="PS50850">
    <property type="entry name" value="MFS"/>
    <property type="match status" value="1"/>
</dbReference>
<evidence type="ECO:0000256" key="7">
    <source>
        <dbReference type="SAM" id="Phobius"/>
    </source>
</evidence>
<feature type="compositionally biased region" description="Basic and acidic residues" evidence="6">
    <location>
        <begin position="19"/>
        <end position="40"/>
    </location>
</feature>
<feature type="transmembrane region" description="Helical" evidence="7">
    <location>
        <begin position="181"/>
        <end position="200"/>
    </location>
</feature>
<dbReference type="Pfam" id="PF07690">
    <property type="entry name" value="MFS_1"/>
    <property type="match status" value="1"/>
</dbReference>
<feature type="transmembrane region" description="Helical" evidence="7">
    <location>
        <begin position="518"/>
        <end position="538"/>
    </location>
</feature>
<feature type="transmembrane region" description="Helical" evidence="7">
    <location>
        <begin position="346"/>
        <end position="372"/>
    </location>
</feature>
<dbReference type="OrthoDB" id="4050368at2759"/>
<gene>
    <name evidence="9" type="ORF">W97_06161</name>
</gene>
<evidence type="ECO:0000313" key="10">
    <source>
        <dbReference type="Proteomes" id="UP000016924"/>
    </source>
</evidence>
<keyword evidence="5 7" id="KW-0472">Membrane</keyword>
<dbReference type="AlphaFoldDB" id="R7YZ27"/>
<dbReference type="OMA" id="FHNMGSQ"/>
<evidence type="ECO:0000259" key="8">
    <source>
        <dbReference type="PROSITE" id="PS50850"/>
    </source>
</evidence>
<dbReference type="Proteomes" id="UP000016924">
    <property type="component" value="Unassembled WGS sequence"/>
</dbReference>
<dbReference type="RefSeq" id="XP_007782361.1">
    <property type="nucleotide sequence ID" value="XM_007784171.1"/>
</dbReference>
<comment type="subcellular location">
    <subcellularLocation>
        <location evidence="1">Membrane</location>
        <topology evidence="1">Multi-pass membrane protein</topology>
    </subcellularLocation>
</comment>
<dbReference type="Gene3D" id="1.20.1250.20">
    <property type="entry name" value="MFS general substrate transporter like domains"/>
    <property type="match status" value="1"/>
</dbReference>